<evidence type="ECO:0000256" key="10">
    <source>
        <dbReference type="ARBA" id="ARBA00023163"/>
    </source>
</evidence>
<dbReference type="FunFam" id="3.40.640.10:FF:000053">
    <property type="entry name" value="Aminotransferase, class I"/>
    <property type="match status" value="1"/>
</dbReference>
<dbReference type="Proteomes" id="UP000662904">
    <property type="component" value="Chromosome"/>
</dbReference>
<dbReference type="GO" id="GO:0003700">
    <property type="term" value="F:DNA-binding transcription factor activity"/>
    <property type="evidence" value="ECO:0007669"/>
    <property type="project" value="InterPro"/>
</dbReference>
<comment type="cofactor">
    <cofactor evidence="1">
        <name>pyridoxal 5'-phosphate</name>
        <dbReference type="ChEBI" id="CHEBI:597326"/>
    </cofactor>
</comment>
<dbReference type="InterPro" id="IPR000524">
    <property type="entry name" value="Tscrpt_reg_HTH_GntR"/>
</dbReference>
<dbReference type="SUPFAM" id="SSF53383">
    <property type="entry name" value="PLP-dependent transferases"/>
    <property type="match status" value="1"/>
</dbReference>
<dbReference type="AlphaFoldDB" id="A0A8A0RK81"/>
<feature type="domain" description="HTH gntR-type" evidence="11">
    <location>
        <begin position="17"/>
        <end position="85"/>
    </location>
</feature>
<dbReference type="EC" id="2.6.1.39" evidence="12"/>
<organism evidence="12 13">
    <name type="scientific">Koleobacter methoxysyntrophicus</name>
    <dbReference type="NCBI Taxonomy" id="2751313"/>
    <lineage>
        <taxon>Bacteria</taxon>
        <taxon>Bacillati</taxon>
        <taxon>Bacillota</taxon>
        <taxon>Clostridia</taxon>
        <taxon>Koleobacterales</taxon>
        <taxon>Koleobacteraceae</taxon>
        <taxon>Koleobacter</taxon>
    </lineage>
</organism>
<keyword evidence="5 12" id="KW-0032">Aminotransferase</keyword>
<evidence type="ECO:0000256" key="2">
    <source>
        <dbReference type="ARBA" id="ARBA00005384"/>
    </source>
</evidence>
<dbReference type="InterPro" id="IPR015421">
    <property type="entry name" value="PyrdxlP-dep_Trfase_major"/>
</dbReference>
<name>A0A8A0RK81_9FIRM</name>
<dbReference type="KEGG" id="kme:H0A61_01186"/>
<dbReference type="CDD" id="cd00609">
    <property type="entry name" value="AAT_like"/>
    <property type="match status" value="1"/>
</dbReference>
<dbReference type="SUPFAM" id="SSF46785">
    <property type="entry name" value="Winged helix' DNA-binding domain"/>
    <property type="match status" value="1"/>
</dbReference>
<dbReference type="InterPro" id="IPR004839">
    <property type="entry name" value="Aminotransferase_I/II_large"/>
</dbReference>
<evidence type="ECO:0000256" key="7">
    <source>
        <dbReference type="ARBA" id="ARBA00022898"/>
    </source>
</evidence>
<dbReference type="InterPro" id="IPR051446">
    <property type="entry name" value="HTH_trans_reg/aminotransferase"/>
</dbReference>
<keyword evidence="9" id="KW-0238">DNA-binding</keyword>
<keyword evidence="6 12" id="KW-0808">Transferase</keyword>
<dbReference type="InterPro" id="IPR036390">
    <property type="entry name" value="WH_DNA-bd_sf"/>
</dbReference>
<protein>
    <submittedName>
        <fullName evidence="12">2-aminoadipate transaminase</fullName>
        <ecNumber evidence="12">2.6.1.39</ecNumber>
    </submittedName>
</protein>
<dbReference type="SMART" id="SM00345">
    <property type="entry name" value="HTH_GNTR"/>
    <property type="match status" value="1"/>
</dbReference>
<evidence type="ECO:0000313" key="13">
    <source>
        <dbReference type="Proteomes" id="UP000662904"/>
    </source>
</evidence>
<evidence type="ECO:0000256" key="8">
    <source>
        <dbReference type="ARBA" id="ARBA00023015"/>
    </source>
</evidence>
<gene>
    <name evidence="12" type="primary">lysN</name>
    <name evidence="12" type="ORF">H0A61_01186</name>
</gene>
<dbReference type="Gene3D" id="3.40.640.10">
    <property type="entry name" value="Type I PLP-dependent aspartate aminotransferase-like (Major domain)"/>
    <property type="match status" value="1"/>
</dbReference>
<dbReference type="PROSITE" id="PS50949">
    <property type="entry name" value="HTH_GNTR"/>
    <property type="match status" value="1"/>
</dbReference>
<keyword evidence="8" id="KW-0805">Transcription regulation</keyword>
<dbReference type="Pfam" id="PF00392">
    <property type="entry name" value="GntR"/>
    <property type="match status" value="1"/>
</dbReference>
<dbReference type="GO" id="GO:0047536">
    <property type="term" value="F:2-aminoadipate transaminase activity"/>
    <property type="evidence" value="ECO:0007669"/>
    <property type="project" value="UniProtKB-EC"/>
</dbReference>
<evidence type="ECO:0000256" key="4">
    <source>
        <dbReference type="ARBA" id="ARBA00011738"/>
    </source>
</evidence>
<evidence type="ECO:0000313" key="12">
    <source>
        <dbReference type="EMBL" id="QSQ08841.1"/>
    </source>
</evidence>
<dbReference type="InterPro" id="IPR036388">
    <property type="entry name" value="WH-like_DNA-bd_sf"/>
</dbReference>
<dbReference type="RefSeq" id="WP_206709043.1">
    <property type="nucleotide sequence ID" value="NZ_CP059066.1"/>
</dbReference>
<dbReference type="CDD" id="cd07377">
    <property type="entry name" value="WHTH_GntR"/>
    <property type="match status" value="1"/>
</dbReference>
<evidence type="ECO:0000256" key="3">
    <source>
        <dbReference type="ARBA" id="ARBA00007441"/>
    </source>
</evidence>
<accession>A0A8A0RK81</accession>
<evidence type="ECO:0000256" key="6">
    <source>
        <dbReference type="ARBA" id="ARBA00022679"/>
    </source>
</evidence>
<reference evidence="12" key="1">
    <citation type="submission" date="2020-07" db="EMBL/GenBank/DDBJ databases">
        <title>Koleobacter methoxysyntrophicus gen. nov., sp. nov., a novel anaerobic bacterium isolated from deep subsurface oil field and proposal of Koleobacterales ord. nov. in the phylum Firmicutes.</title>
        <authorList>
            <person name="Sakamoto S."/>
            <person name="Tamaki H."/>
        </authorList>
    </citation>
    <scope>NUCLEOTIDE SEQUENCE</scope>
    <source>
        <strain evidence="12">NRmbB1</strain>
    </source>
</reference>
<proteinExistence type="inferred from homology"/>
<comment type="subunit">
    <text evidence="4">Homodimer.</text>
</comment>
<keyword evidence="7" id="KW-0663">Pyridoxal phosphate</keyword>
<dbReference type="EMBL" id="CP059066">
    <property type="protein sequence ID" value="QSQ08841.1"/>
    <property type="molecule type" value="Genomic_DNA"/>
</dbReference>
<dbReference type="Gene3D" id="1.10.10.10">
    <property type="entry name" value="Winged helix-like DNA-binding domain superfamily/Winged helix DNA-binding domain"/>
    <property type="match status" value="1"/>
</dbReference>
<comment type="similarity">
    <text evidence="2">In the C-terminal section; belongs to the class-I pyridoxal-phosphate-dependent aminotransferase family.</text>
</comment>
<dbReference type="Pfam" id="PF00155">
    <property type="entry name" value="Aminotran_1_2"/>
    <property type="match status" value="1"/>
</dbReference>
<dbReference type="InterPro" id="IPR015424">
    <property type="entry name" value="PyrdxlP-dep_Trfase"/>
</dbReference>
<evidence type="ECO:0000256" key="5">
    <source>
        <dbReference type="ARBA" id="ARBA00022576"/>
    </source>
</evidence>
<keyword evidence="13" id="KW-1185">Reference proteome</keyword>
<evidence type="ECO:0000256" key="1">
    <source>
        <dbReference type="ARBA" id="ARBA00001933"/>
    </source>
</evidence>
<dbReference type="InterPro" id="IPR015422">
    <property type="entry name" value="PyrdxlP-dep_Trfase_small"/>
</dbReference>
<evidence type="ECO:0000256" key="9">
    <source>
        <dbReference type="ARBA" id="ARBA00023125"/>
    </source>
</evidence>
<dbReference type="PANTHER" id="PTHR46577:SF1">
    <property type="entry name" value="HTH-TYPE TRANSCRIPTIONAL REGULATORY PROTEIN GABR"/>
    <property type="match status" value="1"/>
</dbReference>
<dbReference type="GO" id="GO:0030170">
    <property type="term" value="F:pyridoxal phosphate binding"/>
    <property type="evidence" value="ECO:0007669"/>
    <property type="project" value="InterPro"/>
</dbReference>
<evidence type="ECO:0000259" key="11">
    <source>
        <dbReference type="PROSITE" id="PS50949"/>
    </source>
</evidence>
<dbReference type="PANTHER" id="PTHR46577">
    <property type="entry name" value="HTH-TYPE TRANSCRIPTIONAL REGULATORY PROTEIN GABR"/>
    <property type="match status" value="1"/>
</dbReference>
<keyword evidence="10" id="KW-0804">Transcription</keyword>
<comment type="similarity">
    <text evidence="3">Belongs to the class-I pyridoxal-phosphate-dependent aminotransferase family.</text>
</comment>
<dbReference type="GO" id="GO:0003677">
    <property type="term" value="F:DNA binding"/>
    <property type="evidence" value="ECO:0007669"/>
    <property type="project" value="UniProtKB-KW"/>
</dbReference>
<dbReference type="Gene3D" id="3.90.1150.10">
    <property type="entry name" value="Aspartate Aminotransferase, domain 1"/>
    <property type="match status" value="1"/>
</dbReference>
<sequence length="504" mass="57174">MKDNISINIKIDNSGQMPLYLQIARQLSVLIKKGDIKPGEKLPPIRKLARNLGVNPITVVNAYKTLEEEGYVYSRIGSGTFAVNHYGYGKSGDIQKFSLPLLEETDHSEFSLMDQGQIQIKPGTINFASATPSPELFPVNEFKEVLNEVLERDKGFAFSYQESQGFYPLRESIANFVELYNINTTPEEIQIISGAQQGIDIISKVLINPGDYIFIESPSYTGAISAFNSRGARLVEIPIKPDGIDLDFLENSLNKQRPKFIYLMPCFQNPTGYLYSETTRKGILDLAERYNFLIIEDDHLSDLNFSNKRVLPLKSSDRNHRVVYIKSFSKIFMPGLRLAFLISPVQIFNDILTAKHSSDISTSGLLQRAFDLYLRKGIFPAHIETTRRIYKQRYDTMLSSLKKFLPGDISMNPPSGGLNFWLRLPEGYISNNLYIECLKKDILFVPGSFFFPSQKPSPYFRLSFAAVNNREILQGVEVLSRVIRVFLKEYAGIKAPSPTYIPFL</sequence>